<dbReference type="Proteomes" id="UP001156601">
    <property type="component" value="Unassembled WGS sequence"/>
</dbReference>
<evidence type="ECO:0000313" key="2">
    <source>
        <dbReference type="EMBL" id="GLR69352.1"/>
    </source>
</evidence>
<dbReference type="InterPro" id="IPR046474">
    <property type="entry name" value="DUF6795"/>
</dbReference>
<protein>
    <recommendedName>
        <fullName evidence="1">DUF6795 domain-containing protein</fullName>
    </recommendedName>
</protein>
<reference evidence="2" key="2">
    <citation type="submission" date="2023-01" db="EMBL/GenBank/DDBJ databases">
        <title>Draft genome sequence of Agaribacter marinus strain NBRC 110023.</title>
        <authorList>
            <person name="Sun Q."/>
            <person name="Mori K."/>
        </authorList>
    </citation>
    <scope>NUCLEOTIDE SEQUENCE</scope>
    <source>
        <strain evidence="2">NBRC 110023</strain>
    </source>
</reference>
<accession>A0AA37SUE3</accession>
<organism evidence="2 3">
    <name type="scientific">Agaribacter marinus</name>
    <dbReference type="NCBI Taxonomy" id="1431249"/>
    <lineage>
        <taxon>Bacteria</taxon>
        <taxon>Pseudomonadati</taxon>
        <taxon>Pseudomonadota</taxon>
        <taxon>Gammaproteobacteria</taxon>
        <taxon>Alteromonadales</taxon>
        <taxon>Alteromonadaceae</taxon>
        <taxon>Agaribacter</taxon>
    </lineage>
</organism>
<proteinExistence type="predicted"/>
<keyword evidence="3" id="KW-1185">Reference proteome</keyword>
<dbReference type="Pfam" id="PF20598">
    <property type="entry name" value="DUF6795"/>
    <property type="match status" value="1"/>
</dbReference>
<feature type="domain" description="DUF6795" evidence="1">
    <location>
        <begin position="17"/>
        <end position="65"/>
    </location>
</feature>
<gene>
    <name evidence="2" type="ORF">GCM10007852_02600</name>
</gene>
<sequence>MLCVQALKSLSVFWRYFPHNPAVMQHLSIVTDGSTKKAWRFTKGNYDLNGENNKKALFMECELSNDEASRDIDELRSYWGFCTLK</sequence>
<dbReference type="EMBL" id="BSOT01000002">
    <property type="protein sequence ID" value="GLR69352.1"/>
    <property type="molecule type" value="Genomic_DNA"/>
</dbReference>
<reference evidence="2" key="1">
    <citation type="journal article" date="2014" name="Int. J. Syst. Evol. Microbiol.">
        <title>Complete genome sequence of Corynebacterium casei LMG S-19264T (=DSM 44701T), isolated from a smear-ripened cheese.</title>
        <authorList>
            <consortium name="US DOE Joint Genome Institute (JGI-PGF)"/>
            <person name="Walter F."/>
            <person name="Albersmeier A."/>
            <person name="Kalinowski J."/>
            <person name="Ruckert C."/>
        </authorList>
    </citation>
    <scope>NUCLEOTIDE SEQUENCE</scope>
    <source>
        <strain evidence="2">NBRC 110023</strain>
    </source>
</reference>
<evidence type="ECO:0000313" key="3">
    <source>
        <dbReference type="Proteomes" id="UP001156601"/>
    </source>
</evidence>
<name>A0AA37SUE3_9ALTE</name>
<evidence type="ECO:0000259" key="1">
    <source>
        <dbReference type="Pfam" id="PF20598"/>
    </source>
</evidence>
<comment type="caution">
    <text evidence="2">The sequence shown here is derived from an EMBL/GenBank/DDBJ whole genome shotgun (WGS) entry which is preliminary data.</text>
</comment>
<dbReference type="AlphaFoldDB" id="A0AA37SUE3"/>